<dbReference type="Pfam" id="PF12850">
    <property type="entry name" value="Metallophos_2"/>
    <property type="match status" value="1"/>
</dbReference>
<dbReference type="InterPro" id="IPR029052">
    <property type="entry name" value="Metallo-depent_PP-like"/>
</dbReference>
<keyword evidence="4" id="KW-1185">Reference proteome</keyword>
<dbReference type="Gene3D" id="3.60.21.10">
    <property type="match status" value="1"/>
</dbReference>
<dbReference type="PANTHER" id="PTHR42850">
    <property type="entry name" value="METALLOPHOSPHOESTERASE"/>
    <property type="match status" value="1"/>
</dbReference>
<dbReference type="GO" id="GO:0005737">
    <property type="term" value="C:cytoplasm"/>
    <property type="evidence" value="ECO:0007669"/>
    <property type="project" value="TreeGrafter"/>
</dbReference>
<evidence type="ECO:0000259" key="2">
    <source>
        <dbReference type="Pfam" id="PF12850"/>
    </source>
</evidence>
<dbReference type="InterPro" id="IPR050126">
    <property type="entry name" value="Ap4A_hydrolase"/>
</dbReference>
<protein>
    <submittedName>
        <fullName evidence="3">Phosphodiesterase</fullName>
    </submittedName>
</protein>
<dbReference type="STRING" id="989403.SAMN05421798_107102"/>
<comment type="similarity">
    <text evidence="1">Belongs to the metallophosphoesterase superfamily. YfcE family.</text>
</comment>
<dbReference type="PANTHER" id="PTHR42850:SF2">
    <property type="entry name" value="BLL5683 PROTEIN"/>
    <property type="match status" value="1"/>
</dbReference>
<dbReference type="OrthoDB" id="9813918at2"/>
<dbReference type="PIRSF" id="PIRSF000883">
    <property type="entry name" value="Pesterase_MJ0912"/>
    <property type="match status" value="1"/>
</dbReference>
<dbReference type="RefSeq" id="WP_068003934.1">
    <property type="nucleotide sequence ID" value="NZ_FOFM01000007.1"/>
</dbReference>
<comment type="caution">
    <text evidence="3">The sequence shown here is derived from an EMBL/GenBank/DDBJ whole genome shotgun (WGS) entry which is preliminary data.</text>
</comment>
<evidence type="ECO:0000256" key="1">
    <source>
        <dbReference type="ARBA" id="ARBA00008950"/>
    </source>
</evidence>
<accession>A0A161XG53</accession>
<dbReference type="EMBL" id="LMCB01000006">
    <property type="protein sequence ID" value="KZL20785.1"/>
    <property type="molecule type" value="Genomic_DNA"/>
</dbReference>
<dbReference type="GO" id="GO:0016791">
    <property type="term" value="F:phosphatase activity"/>
    <property type="evidence" value="ECO:0007669"/>
    <property type="project" value="TreeGrafter"/>
</dbReference>
<dbReference type="PATRIC" id="fig|989403.3.peg.1366"/>
<dbReference type="AlphaFoldDB" id="A0A161XG53"/>
<organism evidence="3 4">
    <name type="scientific">Pseudovibrio axinellae</name>
    <dbReference type="NCBI Taxonomy" id="989403"/>
    <lineage>
        <taxon>Bacteria</taxon>
        <taxon>Pseudomonadati</taxon>
        <taxon>Pseudomonadota</taxon>
        <taxon>Alphaproteobacteria</taxon>
        <taxon>Hyphomicrobiales</taxon>
        <taxon>Stappiaceae</taxon>
        <taxon>Pseudovibrio</taxon>
    </lineage>
</organism>
<reference evidence="3 4" key="1">
    <citation type="journal article" date="2016" name="Front. Microbiol.">
        <title>Comparative Genomic Analysis Reveals a Diverse Repertoire of Genes Involved in Prokaryote-Eukaryote Interactions within the Pseudovibrio Genus.</title>
        <authorList>
            <person name="Romano S."/>
            <person name="Fernandez-Guerra A."/>
            <person name="Reen F.J."/>
            <person name="Glockner F.O."/>
            <person name="Crowley S.P."/>
            <person name="O'Sullivan O."/>
            <person name="Cotter P.D."/>
            <person name="Adams C."/>
            <person name="Dobson A.D."/>
            <person name="O'Gara F."/>
        </authorList>
    </citation>
    <scope>NUCLEOTIDE SEQUENCE [LARGE SCALE GENOMIC DNA]</scope>
    <source>
        <strain evidence="3 4">Ad2</strain>
    </source>
</reference>
<dbReference type="SUPFAM" id="SSF56300">
    <property type="entry name" value="Metallo-dependent phosphatases"/>
    <property type="match status" value="1"/>
</dbReference>
<dbReference type="Proteomes" id="UP000076577">
    <property type="component" value="Unassembled WGS sequence"/>
</dbReference>
<dbReference type="CDD" id="cd00838">
    <property type="entry name" value="MPP_superfamily"/>
    <property type="match status" value="1"/>
</dbReference>
<evidence type="ECO:0000313" key="3">
    <source>
        <dbReference type="EMBL" id="KZL20785.1"/>
    </source>
</evidence>
<gene>
    <name evidence="3" type="ORF">PsAD2_01274</name>
</gene>
<sequence length="266" mass="30283">MRIAVISDVHGNLPALEAVHRDIQHQSPDLIFNLGDCVSGPLWPEETAQYLIAENWLTIRGNHDRQLVDHTHSEMGLSDAHAYSLLSDESKAWLQQLPTHMEHVENVLLCHGTPKVDSEYLTEELCGNHTITASPEYVLEHIGDVQAPLIVCGHSHIPRVIWLETTGQIVMNAGSVGLPAYDDDKPRHHFVEVGSPHARYMMVTRAGTRWSFEERMVNYDWDHASRKAERNQRGDWAGALKTGYFRPIKLPDFLARPRIEEPYEDF</sequence>
<dbReference type="InterPro" id="IPR024654">
    <property type="entry name" value="Calcineurin-like_PHP_lpxH"/>
</dbReference>
<name>A0A161XG53_9HYPH</name>
<dbReference type="InterPro" id="IPR011152">
    <property type="entry name" value="Pesterase_MJ0912"/>
</dbReference>
<proteinExistence type="inferred from homology"/>
<feature type="domain" description="Calcineurin-like phosphoesterase" evidence="2">
    <location>
        <begin position="1"/>
        <end position="181"/>
    </location>
</feature>
<evidence type="ECO:0000313" key="4">
    <source>
        <dbReference type="Proteomes" id="UP000076577"/>
    </source>
</evidence>